<gene>
    <name evidence="2" type="ORF">GWK10_13760</name>
</gene>
<dbReference type="AlphaFoldDB" id="A0A6M0CMW2"/>
<feature type="coiled-coil region" evidence="1">
    <location>
        <begin position="62"/>
        <end position="121"/>
    </location>
</feature>
<reference evidence="2 3" key="1">
    <citation type="submission" date="2020-01" db="EMBL/GenBank/DDBJ databases">
        <title>Spongiivirga citrea KCTC 32990T.</title>
        <authorList>
            <person name="Wang G."/>
        </authorList>
    </citation>
    <scope>NUCLEOTIDE SEQUENCE [LARGE SCALE GENOMIC DNA]</scope>
    <source>
        <strain evidence="2 3">KCTC 32990</strain>
    </source>
</reference>
<protein>
    <submittedName>
        <fullName evidence="2">GTPase</fullName>
    </submittedName>
</protein>
<evidence type="ECO:0000256" key="1">
    <source>
        <dbReference type="SAM" id="Coils"/>
    </source>
</evidence>
<proteinExistence type="predicted"/>
<dbReference type="Proteomes" id="UP000474296">
    <property type="component" value="Unassembled WGS sequence"/>
</dbReference>
<organism evidence="2 3">
    <name type="scientific">Spongiivirga citrea</name>
    <dbReference type="NCBI Taxonomy" id="1481457"/>
    <lineage>
        <taxon>Bacteria</taxon>
        <taxon>Pseudomonadati</taxon>
        <taxon>Bacteroidota</taxon>
        <taxon>Flavobacteriia</taxon>
        <taxon>Flavobacteriales</taxon>
        <taxon>Flavobacteriaceae</taxon>
        <taxon>Spongiivirga</taxon>
    </lineage>
</organism>
<comment type="caution">
    <text evidence="2">The sequence shown here is derived from an EMBL/GenBank/DDBJ whole genome shotgun (WGS) entry which is preliminary data.</text>
</comment>
<dbReference type="RefSeq" id="WP_164032957.1">
    <property type="nucleotide sequence ID" value="NZ_JAABOQ010000005.1"/>
</dbReference>
<keyword evidence="1" id="KW-0175">Coiled coil</keyword>
<keyword evidence="3" id="KW-1185">Reference proteome</keyword>
<accession>A0A6M0CMW2</accession>
<sequence length="122" mass="14212">METKVEKIILVYNAKSGFIHGLFDAGHKLLSPQTYQCSLCSLTHGAFKERGVWRQFRESSSIEFEFLHIDEFEEEYEQLEDKFSYPIVAAESEGYFSVLLNDEQLRSLKNVDELINALKKRI</sequence>
<dbReference type="EMBL" id="JAABOQ010000005">
    <property type="protein sequence ID" value="NER18283.1"/>
    <property type="molecule type" value="Genomic_DNA"/>
</dbReference>
<name>A0A6M0CMW2_9FLAO</name>
<evidence type="ECO:0000313" key="3">
    <source>
        <dbReference type="Proteomes" id="UP000474296"/>
    </source>
</evidence>
<evidence type="ECO:0000313" key="2">
    <source>
        <dbReference type="EMBL" id="NER18283.1"/>
    </source>
</evidence>